<dbReference type="EMBL" id="CAADII010000043">
    <property type="protein sequence ID" value="VFR55332.1"/>
    <property type="molecule type" value="Genomic_DNA"/>
</dbReference>
<dbReference type="InterPro" id="IPR012301">
    <property type="entry name" value="Malic_N_dom"/>
</dbReference>
<evidence type="ECO:0000313" key="12">
    <source>
        <dbReference type="EMBL" id="VFR86329.1"/>
    </source>
</evidence>
<feature type="domain" description="Malic enzyme NAD-binding" evidence="8">
    <location>
        <begin position="180"/>
        <end position="417"/>
    </location>
</feature>
<keyword evidence="7" id="KW-0511">Multifunctional enzyme</keyword>
<evidence type="ECO:0000313" key="11">
    <source>
        <dbReference type="EMBL" id="VFR63707.1"/>
    </source>
</evidence>
<evidence type="ECO:0000256" key="7">
    <source>
        <dbReference type="ARBA" id="ARBA00023268"/>
    </source>
</evidence>
<keyword evidence="6 10" id="KW-0560">Oxidoreductase</keyword>
<dbReference type="SMR" id="A0A484RYG0"/>
<proteinExistence type="inferred from homology"/>
<comment type="similarity">
    <text evidence="4">In the C-terminal section; belongs to the phosphate acetyltransferase and butyryltransferase family.</text>
</comment>
<dbReference type="SUPFAM" id="SSF51735">
    <property type="entry name" value="NAD(P)-binding Rossmann-fold domains"/>
    <property type="match status" value="1"/>
</dbReference>
<evidence type="ECO:0000256" key="5">
    <source>
        <dbReference type="ARBA" id="ARBA00022723"/>
    </source>
</evidence>
<dbReference type="GO" id="GO:0016746">
    <property type="term" value="F:acyltransferase activity"/>
    <property type="evidence" value="ECO:0007669"/>
    <property type="project" value="InterPro"/>
</dbReference>
<dbReference type="EC" id="1.1.1.40" evidence="10"/>
<evidence type="ECO:0000256" key="2">
    <source>
        <dbReference type="ARBA" id="ARBA00001946"/>
    </source>
</evidence>
<dbReference type="Gene3D" id="3.40.50.720">
    <property type="entry name" value="NAD(P)-binding Rossmann-like Domain"/>
    <property type="match status" value="1"/>
</dbReference>
<organism evidence="10">
    <name type="scientific">plant metagenome</name>
    <dbReference type="NCBI Taxonomy" id="1297885"/>
    <lineage>
        <taxon>unclassified sequences</taxon>
        <taxon>metagenomes</taxon>
        <taxon>organismal metagenomes</taxon>
    </lineage>
</organism>
<evidence type="ECO:0000256" key="1">
    <source>
        <dbReference type="ARBA" id="ARBA00001936"/>
    </source>
</evidence>
<dbReference type="InterPro" id="IPR045213">
    <property type="entry name" value="Malic_NAD-bd_bact_type"/>
</dbReference>
<dbReference type="Gene3D" id="3.40.50.10750">
    <property type="entry name" value="Isocitrate/Isopropylmalate dehydrogenase-like"/>
    <property type="match status" value="1"/>
</dbReference>
<protein>
    <submittedName>
        <fullName evidence="10">NADP-dependent malic enzyme</fullName>
        <ecNumber evidence="10">1.1.1.40</ecNumber>
    </submittedName>
</protein>
<dbReference type="Pfam" id="PF03949">
    <property type="entry name" value="Malic_M"/>
    <property type="match status" value="1"/>
</dbReference>
<dbReference type="GO" id="GO:0006108">
    <property type="term" value="P:malate metabolic process"/>
    <property type="evidence" value="ECO:0007669"/>
    <property type="project" value="InterPro"/>
</dbReference>
<dbReference type="SUPFAM" id="SSF53659">
    <property type="entry name" value="Isocitrate/Isopropylmalate dehydrogenase-like"/>
    <property type="match status" value="1"/>
</dbReference>
<dbReference type="GO" id="GO:0046872">
    <property type="term" value="F:metal ion binding"/>
    <property type="evidence" value="ECO:0007669"/>
    <property type="project" value="UniProtKB-KW"/>
</dbReference>
<dbReference type="PANTHER" id="PTHR43237:SF4">
    <property type="entry name" value="NADP-DEPENDENT MALIC ENZYME"/>
    <property type="match status" value="1"/>
</dbReference>
<comment type="cofactor">
    <cofactor evidence="1">
        <name>Mn(2+)</name>
        <dbReference type="ChEBI" id="CHEBI:29035"/>
    </cofactor>
</comment>
<dbReference type="PANTHER" id="PTHR43237">
    <property type="entry name" value="NADP-DEPENDENT MALIC ENZYME"/>
    <property type="match status" value="1"/>
</dbReference>
<comment type="similarity">
    <text evidence="3">In the N-terminal section; belongs to the malic enzymes family.</text>
</comment>
<dbReference type="InterPro" id="IPR036291">
    <property type="entry name" value="NAD(P)-bd_dom_sf"/>
</dbReference>
<dbReference type="GO" id="GO:0004473">
    <property type="term" value="F:malate dehydrogenase (decarboxylating) (NADP+) activity"/>
    <property type="evidence" value="ECO:0007669"/>
    <property type="project" value="UniProtKB-EC"/>
</dbReference>
<dbReference type="Gene3D" id="3.40.50.10380">
    <property type="entry name" value="Malic enzyme, N-terminal domain"/>
    <property type="match status" value="1"/>
</dbReference>
<dbReference type="SUPFAM" id="SSF53223">
    <property type="entry name" value="Aminoacid dehydrogenase-like, N-terminal domain"/>
    <property type="match status" value="1"/>
</dbReference>
<dbReference type="InterPro" id="IPR002505">
    <property type="entry name" value="PTA_PTB"/>
</dbReference>
<dbReference type="FunFam" id="3.40.50.10380:FF:000003">
    <property type="entry name" value="NADP-dependent malic enzyme"/>
    <property type="match status" value="1"/>
</dbReference>
<dbReference type="InterPro" id="IPR046346">
    <property type="entry name" value="Aminoacid_DH-like_N_sf"/>
</dbReference>
<dbReference type="GO" id="GO:0051287">
    <property type="term" value="F:NAD binding"/>
    <property type="evidence" value="ECO:0007669"/>
    <property type="project" value="InterPro"/>
</dbReference>
<evidence type="ECO:0000256" key="6">
    <source>
        <dbReference type="ARBA" id="ARBA00023002"/>
    </source>
</evidence>
<evidence type="ECO:0000256" key="3">
    <source>
        <dbReference type="ARBA" id="ARBA00007686"/>
    </source>
</evidence>
<dbReference type="Pfam" id="PF01515">
    <property type="entry name" value="PTA_PTB"/>
    <property type="match status" value="1"/>
</dbReference>
<dbReference type="InterPro" id="IPR012302">
    <property type="entry name" value="Malic_NAD-bd"/>
</dbReference>
<dbReference type="CDD" id="cd05311">
    <property type="entry name" value="NAD_bind_2_malic_enz"/>
    <property type="match status" value="1"/>
</dbReference>
<evidence type="ECO:0000259" key="8">
    <source>
        <dbReference type="SMART" id="SM00919"/>
    </source>
</evidence>
<sequence length="779" mass="84079">MARGTDFRNDTSLTSLMDQNFSKLALDYHAYPTPGKISVTPTKPLANQDDLSLAYSPGVAVACMAIHAEGDPAAAKYTSRSNLVGVITNGTAVLGLGNIGPLAAKPVMEGKGCLFKKFAGIDVFDIELAENDPDKLVEIIAALEPTLGGVNLEDIKAPECFYIEKKLRERMKIPVFHDDQHGTAIISSAAILNGLKVVNKDIGDVKLVCSGAGAAAIACLDLLVHLGVRRENIFVTDSRGVIWEGREENMESNKKRYAQRTEARTLADIVDGADVFLGCSTAGVLTGDMVKTMARQPLILALANPEPEIRPEVAKAARPDCIIATGRSDYPNQVNNVLCFPFIFRGAMDAGATRITEEMKLACVKAIAELAEAEQNDEVARAYAGQELSFGPDYIIPKPFDPRLIVQIAPAVAQAAADSGVATRPIEDIEAYRHQLTAFVYHSGQTMRPLFQQARQAPKRVIYADGEDERVLRAVQTIVDEKLAQPILIGRPGVIEMRVKKAGLRLAAGKNIEIVDPEDDTRYNEAWNAYYQLRGREGVTPTIAKAMVRKHNTLIGALLLQRGDGDALICGVSSGYDNQLKYVDEVIGRKAGAQTYAAMNVLMLPDQTLFVCDTHVNEDPSAEQIADLTIQAAEEVRRFGVAPKIALLSHSNFGSRSTASSRKMAQARKLIVERAPDLEVDGEMHADSALSEKIRLAAYPDSTLTGRANLLITPNLDTGNITYNMLKMTGSNGIAMGPILLGAARPVHILTTSATVRRIVNMTALAVVDAQQESGQAPA</sequence>
<dbReference type="FunFam" id="3.40.50.720:FF:000095">
    <property type="entry name" value="NADP-dependent malic enzyme"/>
    <property type="match status" value="1"/>
</dbReference>
<evidence type="ECO:0000259" key="9">
    <source>
        <dbReference type="SMART" id="SM01274"/>
    </source>
</evidence>
<evidence type="ECO:0000256" key="4">
    <source>
        <dbReference type="ARBA" id="ARBA00008756"/>
    </source>
</evidence>
<dbReference type="InterPro" id="IPR037062">
    <property type="entry name" value="Malic_N_dom_sf"/>
</dbReference>
<dbReference type="EMBL" id="CAADIP010000017">
    <property type="protein sequence ID" value="VFR86329.1"/>
    <property type="molecule type" value="Genomic_DNA"/>
</dbReference>
<dbReference type="SMART" id="SM00919">
    <property type="entry name" value="Malic_M"/>
    <property type="match status" value="1"/>
</dbReference>
<feature type="domain" description="Malic enzyme N-terminal" evidence="9">
    <location>
        <begin position="34"/>
        <end position="168"/>
    </location>
</feature>
<dbReference type="AlphaFoldDB" id="A0A484RYG0"/>
<accession>A0A484RYG0</accession>
<gene>
    <name evidence="10" type="ORF">BRI6_2925</name>
    <name evidence="11" type="ORF">BRI9_2982</name>
    <name evidence="12" type="ORF">IVO3_2982</name>
</gene>
<keyword evidence="5" id="KW-0479">Metal-binding</keyword>
<dbReference type="Gene3D" id="3.40.50.10950">
    <property type="match status" value="1"/>
</dbReference>
<dbReference type="NCBIfam" id="NF009501">
    <property type="entry name" value="PRK12861.1"/>
    <property type="match status" value="1"/>
</dbReference>
<reference evidence="10" key="1">
    <citation type="submission" date="2019-03" db="EMBL/GenBank/DDBJ databases">
        <authorList>
            <person name="Danneels B."/>
        </authorList>
    </citation>
    <scope>NUCLEOTIDE SEQUENCE</scope>
</reference>
<comment type="cofactor">
    <cofactor evidence="2">
        <name>Mg(2+)</name>
        <dbReference type="ChEBI" id="CHEBI:18420"/>
    </cofactor>
</comment>
<dbReference type="InterPro" id="IPR051674">
    <property type="entry name" value="Malate_Decarboxylase"/>
</dbReference>
<dbReference type="InterPro" id="IPR012188">
    <property type="entry name" value="ME_PTA"/>
</dbReference>
<dbReference type="InterPro" id="IPR042113">
    <property type="entry name" value="P_AcTrfase_dom1"/>
</dbReference>
<dbReference type="InterPro" id="IPR042112">
    <property type="entry name" value="P_AcTrfase_dom2"/>
</dbReference>
<dbReference type="EMBL" id="CAADIK010000009">
    <property type="protein sequence ID" value="VFR63707.1"/>
    <property type="molecule type" value="Genomic_DNA"/>
</dbReference>
<evidence type="ECO:0000313" key="10">
    <source>
        <dbReference type="EMBL" id="VFR55332.1"/>
    </source>
</evidence>
<dbReference type="SMART" id="SM01274">
    <property type="entry name" value="malic"/>
    <property type="match status" value="1"/>
</dbReference>
<dbReference type="PIRSF" id="PIRSF036684">
    <property type="entry name" value="ME_PTA"/>
    <property type="match status" value="1"/>
</dbReference>
<dbReference type="Pfam" id="PF00390">
    <property type="entry name" value="malic"/>
    <property type="match status" value="1"/>
</dbReference>
<name>A0A484RYG0_9ZZZZ</name>